<evidence type="ECO:0000256" key="1">
    <source>
        <dbReference type="SAM" id="MobiDB-lite"/>
    </source>
</evidence>
<organism evidence="2 3">
    <name type="scientific">Zootermopsis nevadensis</name>
    <name type="common">Dampwood termite</name>
    <dbReference type="NCBI Taxonomy" id="136037"/>
    <lineage>
        <taxon>Eukaryota</taxon>
        <taxon>Metazoa</taxon>
        <taxon>Ecdysozoa</taxon>
        <taxon>Arthropoda</taxon>
        <taxon>Hexapoda</taxon>
        <taxon>Insecta</taxon>
        <taxon>Pterygota</taxon>
        <taxon>Neoptera</taxon>
        <taxon>Polyneoptera</taxon>
        <taxon>Dictyoptera</taxon>
        <taxon>Blattodea</taxon>
        <taxon>Blattoidea</taxon>
        <taxon>Termitoidae</taxon>
        <taxon>Termopsidae</taxon>
        <taxon>Zootermopsis</taxon>
    </lineage>
</organism>
<keyword evidence="3" id="KW-1185">Reference proteome</keyword>
<gene>
    <name evidence="2" type="ORF">L798_02948</name>
</gene>
<protein>
    <submittedName>
        <fullName evidence="2">Uncharacterized protein</fullName>
    </submittedName>
</protein>
<reference evidence="2 3" key="1">
    <citation type="journal article" date="2014" name="Nat. Commun.">
        <title>Molecular traces of alternative social organization in a termite genome.</title>
        <authorList>
            <person name="Terrapon N."/>
            <person name="Li C."/>
            <person name="Robertson H.M."/>
            <person name="Ji L."/>
            <person name="Meng X."/>
            <person name="Booth W."/>
            <person name="Chen Z."/>
            <person name="Childers C.P."/>
            <person name="Glastad K.M."/>
            <person name="Gokhale K."/>
            <person name="Gowin J."/>
            <person name="Gronenberg W."/>
            <person name="Hermansen R.A."/>
            <person name="Hu H."/>
            <person name="Hunt B.G."/>
            <person name="Huylmans A.K."/>
            <person name="Khalil S.M."/>
            <person name="Mitchell R.D."/>
            <person name="Munoz-Torres M.C."/>
            <person name="Mustard J.A."/>
            <person name="Pan H."/>
            <person name="Reese J.T."/>
            <person name="Scharf M.E."/>
            <person name="Sun F."/>
            <person name="Vogel H."/>
            <person name="Xiao J."/>
            <person name="Yang W."/>
            <person name="Yang Z."/>
            <person name="Yang Z."/>
            <person name="Zhou J."/>
            <person name="Zhu J."/>
            <person name="Brent C.S."/>
            <person name="Elsik C.G."/>
            <person name="Goodisman M.A."/>
            <person name="Liberles D.A."/>
            <person name="Roe R.M."/>
            <person name="Vargo E.L."/>
            <person name="Vilcinskas A."/>
            <person name="Wang J."/>
            <person name="Bornberg-Bauer E."/>
            <person name="Korb J."/>
            <person name="Zhang G."/>
            <person name="Liebig J."/>
        </authorList>
    </citation>
    <scope>NUCLEOTIDE SEQUENCE [LARGE SCALE GENOMIC DNA]</scope>
    <source>
        <tissue evidence="2">Whole organism</tissue>
    </source>
</reference>
<dbReference type="Proteomes" id="UP000027135">
    <property type="component" value="Unassembled WGS sequence"/>
</dbReference>
<proteinExistence type="predicted"/>
<evidence type="ECO:0000313" key="3">
    <source>
        <dbReference type="Proteomes" id="UP000027135"/>
    </source>
</evidence>
<name>A0A067QU28_ZOONE</name>
<dbReference type="InParanoid" id="A0A067QU28"/>
<evidence type="ECO:0000313" key="2">
    <source>
        <dbReference type="EMBL" id="KDR07558.1"/>
    </source>
</evidence>
<dbReference type="EMBL" id="KK853449">
    <property type="protein sequence ID" value="KDR07558.1"/>
    <property type="molecule type" value="Genomic_DNA"/>
</dbReference>
<accession>A0A067QU28</accession>
<sequence length="104" mass="11095">MMATYTWSAYVKTDTASPKLFCAGNSGYTPLRGCPPTSSVDVGPAPGSQQGNGIGHEQEPCHLQHFDAHGALRLCPDDSQHSAERAVPMEHIYLQTTAVGQVVL</sequence>
<dbReference type="AlphaFoldDB" id="A0A067QU28"/>
<feature type="region of interest" description="Disordered" evidence="1">
    <location>
        <begin position="35"/>
        <end position="59"/>
    </location>
</feature>